<reference evidence="6" key="2">
    <citation type="submission" date="2025-09" db="UniProtKB">
        <authorList>
            <consortium name="Ensembl"/>
        </authorList>
    </citation>
    <scope>IDENTIFICATION</scope>
</reference>
<sequence>MSLFLGLWISLGFLLLCQATLYETLQQHHVPRPGRNAIQILEGGTCEVIAAHRCCNKNRIEERSQTVKCSCLPGKVAGTTRNKPSCVDGRKREWPVRRRCDWSVQAPATTSGTATGSSDVTTMGLSDNASSAATTGPSDTATTGPSPLLLVRPKTMQLRQLHLVLIDPHCVPVIVLEAGVVVLCVLAFVSLWIAQMIMGLVPWVNHCVLVLFI</sequence>
<comment type="similarity">
    <text evidence="1">Belongs to the TAFA family.</text>
</comment>
<dbReference type="AlphaFoldDB" id="A0A8C7HM25"/>
<proteinExistence type="inferred from homology"/>
<dbReference type="GeneTree" id="ENSGT00940000162607"/>
<keyword evidence="4" id="KW-1133">Transmembrane helix</keyword>
<dbReference type="InterPro" id="IPR051743">
    <property type="entry name" value="TAFA_chemokine-like"/>
</dbReference>
<gene>
    <name evidence="6" type="primary">TAFA1</name>
</gene>
<dbReference type="Ensembl" id="ENSOKIT00005063662.1">
    <property type="protein sequence ID" value="ENSOKIP00005059881.1"/>
    <property type="gene ID" value="ENSOKIG00005025701.1"/>
</dbReference>
<evidence type="ECO:0000313" key="6">
    <source>
        <dbReference type="Ensembl" id="ENSOKIP00005059881.1"/>
    </source>
</evidence>
<dbReference type="GO" id="GO:1902692">
    <property type="term" value="P:regulation of neuroblast proliferation"/>
    <property type="evidence" value="ECO:0007669"/>
    <property type="project" value="TreeGrafter"/>
</dbReference>
<dbReference type="PANTHER" id="PTHR31770:SF2">
    <property type="entry name" value="CHEMOKINE-LIKE PROTEIN TAFA-1"/>
    <property type="match status" value="1"/>
</dbReference>
<keyword evidence="2 5" id="KW-0732">Signal</keyword>
<dbReference type="GO" id="GO:0048018">
    <property type="term" value="F:receptor ligand activity"/>
    <property type="evidence" value="ECO:0007669"/>
    <property type="project" value="TreeGrafter"/>
</dbReference>
<feature type="signal peptide" evidence="5">
    <location>
        <begin position="1"/>
        <end position="19"/>
    </location>
</feature>
<feature type="transmembrane region" description="Helical" evidence="4">
    <location>
        <begin position="173"/>
        <end position="194"/>
    </location>
</feature>
<organism evidence="6 7">
    <name type="scientific">Oncorhynchus kisutch</name>
    <name type="common">Coho salmon</name>
    <name type="synonym">Salmo kisutch</name>
    <dbReference type="NCBI Taxonomy" id="8019"/>
    <lineage>
        <taxon>Eukaryota</taxon>
        <taxon>Metazoa</taxon>
        <taxon>Chordata</taxon>
        <taxon>Craniata</taxon>
        <taxon>Vertebrata</taxon>
        <taxon>Euteleostomi</taxon>
        <taxon>Actinopterygii</taxon>
        <taxon>Neopterygii</taxon>
        <taxon>Teleostei</taxon>
        <taxon>Protacanthopterygii</taxon>
        <taxon>Salmoniformes</taxon>
        <taxon>Salmonidae</taxon>
        <taxon>Salmoninae</taxon>
        <taxon>Oncorhynchus</taxon>
    </lineage>
</organism>
<evidence type="ECO:0000256" key="1">
    <source>
        <dbReference type="ARBA" id="ARBA00006101"/>
    </source>
</evidence>
<evidence type="ECO:0000256" key="3">
    <source>
        <dbReference type="SAM" id="MobiDB-lite"/>
    </source>
</evidence>
<dbReference type="GO" id="GO:0005615">
    <property type="term" value="C:extracellular space"/>
    <property type="evidence" value="ECO:0007669"/>
    <property type="project" value="TreeGrafter"/>
</dbReference>
<dbReference type="Proteomes" id="UP000694557">
    <property type="component" value="Unassembled WGS sequence"/>
</dbReference>
<feature type="compositionally biased region" description="Low complexity" evidence="3">
    <location>
        <begin position="108"/>
        <end position="122"/>
    </location>
</feature>
<feature type="chain" id="PRO_5034104270" evidence="5">
    <location>
        <begin position="20"/>
        <end position="213"/>
    </location>
</feature>
<reference evidence="6" key="1">
    <citation type="submission" date="2025-08" db="UniProtKB">
        <authorList>
            <consortium name="Ensembl"/>
        </authorList>
    </citation>
    <scope>IDENTIFICATION</scope>
</reference>
<name>A0A8C7HM25_ONCKI</name>
<evidence type="ECO:0000256" key="2">
    <source>
        <dbReference type="ARBA" id="ARBA00022729"/>
    </source>
</evidence>
<keyword evidence="7" id="KW-1185">Reference proteome</keyword>
<protein>
    <submittedName>
        <fullName evidence="6">TAFA chemokine like family member 1</fullName>
    </submittedName>
</protein>
<keyword evidence="4" id="KW-0472">Membrane</keyword>
<keyword evidence="4" id="KW-0812">Transmembrane</keyword>
<evidence type="ECO:0000256" key="4">
    <source>
        <dbReference type="SAM" id="Phobius"/>
    </source>
</evidence>
<dbReference type="PANTHER" id="PTHR31770">
    <property type="entry name" value="CHEMOKINE-LIKE PROTEIN TAFA FAMILY MEMBER"/>
    <property type="match status" value="1"/>
</dbReference>
<evidence type="ECO:0000313" key="7">
    <source>
        <dbReference type="Proteomes" id="UP000694557"/>
    </source>
</evidence>
<dbReference type="InterPro" id="IPR020350">
    <property type="entry name" value="Chemokine-like_TAFA"/>
</dbReference>
<feature type="compositionally biased region" description="Polar residues" evidence="3">
    <location>
        <begin position="123"/>
        <end position="145"/>
    </location>
</feature>
<accession>A0A8C7HM25</accession>
<evidence type="ECO:0000256" key="5">
    <source>
        <dbReference type="SAM" id="SignalP"/>
    </source>
</evidence>
<dbReference type="Pfam" id="PF12020">
    <property type="entry name" value="TAFA"/>
    <property type="match status" value="1"/>
</dbReference>
<dbReference type="GO" id="GO:0014016">
    <property type="term" value="P:neuroblast differentiation"/>
    <property type="evidence" value="ECO:0007669"/>
    <property type="project" value="TreeGrafter"/>
</dbReference>
<feature type="region of interest" description="Disordered" evidence="3">
    <location>
        <begin position="107"/>
        <end position="147"/>
    </location>
</feature>